<proteinExistence type="predicted"/>
<dbReference type="EMBL" id="ACUO01000014">
    <property type="protein sequence ID" value="EGN67259.1"/>
    <property type="molecule type" value="Genomic_DNA"/>
</dbReference>
<evidence type="ECO:0000256" key="1">
    <source>
        <dbReference type="SAM" id="Phobius"/>
    </source>
</evidence>
<evidence type="ECO:0000313" key="2">
    <source>
        <dbReference type="EMBL" id="EGN67259.1"/>
    </source>
</evidence>
<keyword evidence="1" id="KW-0812">Transmembrane</keyword>
<protein>
    <recommendedName>
        <fullName evidence="4">Fusobacterium membrane protein</fullName>
    </recommendedName>
</protein>
<accession>F7KZJ3</accession>
<dbReference type="Proteomes" id="UP000004160">
    <property type="component" value="Unassembled WGS sequence"/>
</dbReference>
<dbReference type="PATRIC" id="fig|457403.8.peg.972"/>
<feature type="transmembrane region" description="Helical" evidence="1">
    <location>
        <begin position="480"/>
        <end position="499"/>
    </location>
</feature>
<keyword evidence="3" id="KW-1185">Reference proteome</keyword>
<evidence type="ECO:0008006" key="4">
    <source>
        <dbReference type="Google" id="ProtNLM"/>
    </source>
</evidence>
<dbReference type="InterPro" id="IPR027375">
    <property type="entry name" value="DKNYY"/>
</dbReference>
<sequence length="592" mass="69729">MKINGEDLSNLKEKNSRKALSKTLLKVVIISILIVVISYLVLIFSVSKMKSDYNFNQEILNNGQKYEKSIYIKYKDKIYACVYGLFYQLDNVDIGSFKVLDSMDYSDSCVAVDKNNVYFGNQIVSDLDPNKLYTVGNDYYSDGINSYFCLDTFEKTEDLANKSKIRQYIEYYFFKGEKPQEYSYPFKKVETTKTLKAIKDLRYLASDGEKVYYKGELIKDADLDTLKAVSKYNDDYFYDKNNVYYKTKTLDLSSNKNLSLVSVEQGERTYLYDELNGNVSLEEYIFNKKYIPYQVLGIDSGHVKDLVFVSKDGIFFYNFETKEQERVGDNIFKGKVENILSSVISDDKNIYYLQSYNIYKKKRTKHGYRDILVSKNIGIFSLGEKKDWEKIKDIDSGTTGQVWRKGNKYYYFDDLGVDQLIDDVVYEIKDNRTLEKLLDIKYISTDEIREFVRDKKLIAFKGEEVTTASIKYKESHKAEIFLIVFFTIFIGIHVLILYLKWRKVKLETKEIDEETKRKIKEIESLIRSYDDEEEIKKEIDKIKPIVKNYDDIEGLKKQDKKIDITIKNYNNIERDKKKDSIIKNYNDKKEEK</sequence>
<dbReference type="Pfam" id="PF13644">
    <property type="entry name" value="DKNYY"/>
    <property type="match status" value="1"/>
</dbReference>
<name>F7KZJ3_9FUSO</name>
<feature type="transmembrane region" description="Helical" evidence="1">
    <location>
        <begin position="24"/>
        <end position="46"/>
    </location>
</feature>
<reference evidence="2" key="1">
    <citation type="submission" date="2011-05" db="EMBL/GenBank/DDBJ databases">
        <title>The Genome Sequence of Fusobacterium sp. 11_3_2.</title>
        <authorList>
            <consortium name="The Broad Institute Genome Sequencing Platform"/>
            <person name="Earl A."/>
            <person name="Ward D."/>
            <person name="Feldgarden M."/>
            <person name="Gevers D."/>
            <person name="Sibley C.D."/>
            <person name="White A.P."/>
            <person name="Crowley S."/>
            <person name="Surette M."/>
            <person name="Strauss J.C."/>
            <person name="Ambrose C.E."/>
            <person name="Allen-Vercoe E."/>
            <person name="Young S.K."/>
            <person name="Zeng Q."/>
            <person name="Gargeya S."/>
            <person name="Fitzgerald M."/>
            <person name="Haas B."/>
            <person name="Abouelleil A."/>
            <person name="Alvarado L."/>
            <person name="Arachchi H.M."/>
            <person name="Berlin A."/>
            <person name="Brown A."/>
            <person name="Chapman S.B."/>
            <person name="Chen Z."/>
            <person name="Dunbar C."/>
            <person name="Freedman E."/>
            <person name="Gearin G."/>
            <person name="Gellesch M."/>
            <person name="Goldberg J."/>
            <person name="Griggs A."/>
            <person name="Gujja S."/>
            <person name="Heiman D."/>
            <person name="Howarth C."/>
            <person name="Larson L."/>
            <person name="Lui A."/>
            <person name="MacDonald P.J.P."/>
            <person name="Mehta T."/>
            <person name="Montmayeur A."/>
            <person name="Murphy C."/>
            <person name="Neiman D."/>
            <person name="Pearson M."/>
            <person name="Priest M."/>
            <person name="Roberts A."/>
            <person name="Saif S."/>
            <person name="Shea T."/>
            <person name="Shenoy N."/>
            <person name="Sisk P."/>
            <person name="Stolte C."/>
            <person name="Sykes S."/>
            <person name="Wortman J."/>
            <person name="Nusbaum C."/>
            <person name="Birren B."/>
        </authorList>
    </citation>
    <scope>NUCLEOTIDE SEQUENCE [LARGE SCALE GENOMIC DNA]</scope>
    <source>
        <strain evidence="2">11_3_2</strain>
    </source>
</reference>
<keyword evidence="1" id="KW-1133">Transmembrane helix</keyword>
<keyword evidence="1" id="KW-0472">Membrane</keyword>
<dbReference type="HOGENOM" id="CLU_032967_1_0_0"/>
<dbReference type="RefSeq" id="WP_008692691.1">
    <property type="nucleotide sequence ID" value="NZ_GL945391.1"/>
</dbReference>
<organism evidence="2 3">
    <name type="scientific">Fusobacterium animalis 11_3_2</name>
    <dbReference type="NCBI Taxonomy" id="457403"/>
    <lineage>
        <taxon>Bacteria</taxon>
        <taxon>Fusobacteriati</taxon>
        <taxon>Fusobacteriota</taxon>
        <taxon>Fusobacteriia</taxon>
        <taxon>Fusobacteriales</taxon>
        <taxon>Fusobacteriaceae</taxon>
        <taxon>Fusobacterium</taxon>
    </lineage>
</organism>
<gene>
    <name evidence="2" type="ORF">HMPREF0401_00965</name>
</gene>
<comment type="caution">
    <text evidence="2">The sequence shown here is derived from an EMBL/GenBank/DDBJ whole genome shotgun (WGS) entry which is preliminary data.</text>
</comment>
<dbReference type="AlphaFoldDB" id="F7KZJ3"/>
<evidence type="ECO:0000313" key="3">
    <source>
        <dbReference type="Proteomes" id="UP000004160"/>
    </source>
</evidence>